<dbReference type="PANTHER" id="PTHR22956:SF18">
    <property type="entry name" value="ANK_REP_REGION DOMAIN-CONTAINING PROTEIN-RELATED"/>
    <property type="match status" value="1"/>
</dbReference>
<protein>
    <submittedName>
        <fullName evidence="1">Uncharacterized protein</fullName>
    </submittedName>
</protein>
<dbReference type="AlphaFoldDB" id="A0A2G5TND0"/>
<keyword evidence="2" id="KW-1185">Reference proteome</keyword>
<dbReference type="EMBL" id="PDUG01000005">
    <property type="protein sequence ID" value="PIC28794.1"/>
    <property type="molecule type" value="Genomic_DNA"/>
</dbReference>
<dbReference type="InterPro" id="IPR053345">
    <property type="entry name" value="Ankyrin_repeat-containing"/>
</dbReference>
<dbReference type="OrthoDB" id="426293at2759"/>
<comment type="caution">
    <text evidence="1">The sequence shown here is derived from an EMBL/GenBank/DDBJ whole genome shotgun (WGS) entry which is preliminary data.</text>
</comment>
<name>A0A2G5TND0_9PELO</name>
<proteinExistence type="predicted"/>
<organism evidence="1 2">
    <name type="scientific">Caenorhabditis nigoni</name>
    <dbReference type="NCBI Taxonomy" id="1611254"/>
    <lineage>
        <taxon>Eukaryota</taxon>
        <taxon>Metazoa</taxon>
        <taxon>Ecdysozoa</taxon>
        <taxon>Nematoda</taxon>
        <taxon>Chromadorea</taxon>
        <taxon>Rhabditida</taxon>
        <taxon>Rhabditina</taxon>
        <taxon>Rhabditomorpha</taxon>
        <taxon>Rhabditoidea</taxon>
        <taxon>Rhabditidae</taxon>
        <taxon>Peloderinae</taxon>
        <taxon>Caenorhabditis</taxon>
    </lineage>
</organism>
<reference evidence="2" key="1">
    <citation type="submission" date="2017-10" db="EMBL/GenBank/DDBJ databases">
        <title>Rapid genome shrinkage in a self-fertile nematode reveals novel sperm competition proteins.</title>
        <authorList>
            <person name="Yin D."/>
            <person name="Schwarz E.M."/>
            <person name="Thomas C.G."/>
            <person name="Felde R.L."/>
            <person name="Korf I.F."/>
            <person name="Cutter A.D."/>
            <person name="Schartner C.M."/>
            <person name="Ralston E.J."/>
            <person name="Meyer B.J."/>
            <person name="Haag E.S."/>
        </authorList>
    </citation>
    <scope>NUCLEOTIDE SEQUENCE [LARGE SCALE GENOMIC DNA]</scope>
    <source>
        <strain evidence="2">JU1422</strain>
    </source>
</reference>
<gene>
    <name evidence="1" type="primary">Cnig_chr_V.g20599</name>
    <name evidence="1" type="ORF">B9Z55_020599</name>
</gene>
<accession>A0A2G5TND0</accession>
<evidence type="ECO:0000313" key="1">
    <source>
        <dbReference type="EMBL" id="PIC28794.1"/>
    </source>
</evidence>
<dbReference type="InterPro" id="IPR036420">
    <property type="entry name" value="BRCT_dom_sf"/>
</dbReference>
<sequence length="611" mass="70869">MENALTLSQDLGKGVHLLQKMAVLHYNKGIVLEVSKSGNDVLDELKKLINTLDTSLFKAELEKTVKQLDNLESFSKTHLDGDLQRIGTIFDEASSISGVSIDSKLLADPVSVSFATSSNQNIQKSAGKFKKLGNLQLDFSNHRADFKTASLSVIKLKRFFDDLFVISTVSTSEHHTDYSILQYSAFLLIFIPVGLAYYGTRVILKNRKLDDPNTYLHLLHTPEGQMQNVGRDYWNYYNPPLPIHTALKQQNWKKFKEEVDRGANVNAYFNEGFSLTTPVLYAQDVPKYAIYLIKNGADTSLLSSDFSKFSWDGPYKKYKNKKYRRRMPPLFKPTDFVVFPGVKWTMKENFPGEFKFREEFSANVVENWSGATHIVIPVDKDGSVIFTDEHWKENPNRAFMSSFFDGTMMLKPEWIIASLNDQKNFAKDYKYQVQSVKIREKKYDTVLKIYQHVHERRLPFLYKIRAYFYGRDEDYWYHLARIVNLLGGQSLAHGHLPSKGVFRNFDGHLDCQARPFSFYRDDIGPMFILIDDPEVLREKHPHLFNNNWITFMDFYTFLEFVFKFEIRHWKLPGGKKQKDSLAPEDMLALDLGIDWAGENPRDLAREPKWDC</sequence>
<dbReference type="SUPFAM" id="SSF52113">
    <property type="entry name" value="BRCT domain"/>
    <property type="match status" value="1"/>
</dbReference>
<dbReference type="PANTHER" id="PTHR22956">
    <property type="entry name" value="ANKYRIN REPEAT-CONTAINING PROTEIN F37A4.4-RELATED-RELATED"/>
    <property type="match status" value="1"/>
</dbReference>
<evidence type="ECO:0000313" key="2">
    <source>
        <dbReference type="Proteomes" id="UP000230233"/>
    </source>
</evidence>
<dbReference type="Proteomes" id="UP000230233">
    <property type="component" value="Chromosome V"/>
</dbReference>